<name>A0ABT6G1N8_9FLAO</name>
<accession>A0ABT6G1N8</accession>
<sequence length="292" mass="34858">MKNSIVVFFLVCLFSCTGRGSIETYPIITTQEFDSIISEDSKLMLAANPVVYAINFKDSVNLNDKKEDEQNYFGEYDENFYIHDSLKIFVDDKNLDFHTSEFNFFSIPPPPPPKIKDSIYDKENGVYEYEYEYNTDKEFEELLLKMEQRKRVHYKTYPVYIYNYGESQTVIQAPIITELFILLEAKNKNNEWKPVEYFEQYGFLCGTGHRDYVLRPKHYLLTTVKRYKGDYKTKLRVKFRSFDKVFYSNEFEGFINYSQFQPDSIIEKTKQRLANRDSITISQKLKWMFLNN</sequence>
<dbReference type="Proteomes" id="UP001529085">
    <property type="component" value="Unassembled WGS sequence"/>
</dbReference>
<proteinExistence type="predicted"/>
<dbReference type="EMBL" id="JARSBN010000004">
    <property type="protein sequence ID" value="MDG4715947.1"/>
    <property type="molecule type" value="Genomic_DNA"/>
</dbReference>
<reference evidence="1 2" key="1">
    <citation type="submission" date="2023-03" db="EMBL/GenBank/DDBJ databases">
        <title>Strain YYF002 represents a novel species in the genus Winogradskyella isolated from seawater.</title>
        <authorList>
            <person name="Fu Z.-Y."/>
        </authorList>
    </citation>
    <scope>NUCLEOTIDE SEQUENCE [LARGE SCALE GENOMIC DNA]</scope>
    <source>
        <strain evidence="1 2">YYF002</strain>
    </source>
</reference>
<organism evidence="1 2">
    <name type="scientific">Winogradskyella marincola</name>
    <dbReference type="NCBI Taxonomy" id="3037795"/>
    <lineage>
        <taxon>Bacteria</taxon>
        <taxon>Pseudomonadati</taxon>
        <taxon>Bacteroidota</taxon>
        <taxon>Flavobacteriia</taxon>
        <taxon>Flavobacteriales</taxon>
        <taxon>Flavobacteriaceae</taxon>
        <taxon>Winogradskyella</taxon>
    </lineage>
</organism>
<evidence type="ECO:0000313" key="1">
    <source>
        <dbReference type="EMBL" id="MDG4715947.1"/>
    </source>
</evidence>
<evidence type="ECO:0008006" key="3">
    <source>
        <dbReference type="Google" id="ProtNLM"/>
    </source>
</evidence>
<keyword evidence="2" id="KW-1185">Reference proteome</keyword>
<comment type="caution">
    <text evidence="1">The sequence shown here is derived from an EMBL/GenBank/DDBJ whole genome shotgun (WGS) entry which is preliminary data.</text>
</comment>
<evidence type="ECO:0000313" key="2">
    <source>
        <dbReference type="Proteomes" id="UP001529085"/>
    </source>
</evidence>
<protein>
    <recommendedName>
        <fullName evidence="3">Lipoprotein</fullName>
    </recommendedName>
</protein>
<dbReference type="RefSeq" id="WP_278005400.1">
    <property type="nucleotide sequence ID" value="NZ_JARSBN010000004.1"/>
</dbReference>
<gene>
    <name evidence="1" type="ORF">P7122_08695</name>
</gene>